<name>A0A7H9HWV3_9SACH</name>
<evidence type="ECO:0000313" key="2">
    <source>
        <dbReference type="EMBL" id="QLQ80955.1"/>
    </source>
</evidence>
<dbReference type="PANTHER" id="PTHR31996:SF2">
    <property type="entry name" value="COILED-COIL DOMAIN-CONTAINING PROTEIN 115"/>
    <property type="match status" value="1"/>
</dbReference>
<dbReference type="GO" id="GO:0070072">
    <property type="term" value="P:vacuolar proton-transporting V-type ATPase complex assembly"/>
    <property type="evidence" value="ECO:0007669"/>
    <property type="project" value="InterPro"/>
</dbReference>
<proteinExistence type="predicted"/>
<reference evidence="2 3" key="1">
    <citation type="submission" date="2020-06" db="EMBL/GenBank/DDBJ databases">
        <title>The yeast mating-type switching endonuclease HO is a domesticated member of an unorthodox homing genetic element family.</title>
        <authorList>
            <person name="Coughlan A.Y."/>
            <person name="Lombardi L."/>
            <person name="Braun-Galleani S."/>
            <person name="Martos A.R."/>
            <person name="Galeote V."/>
            <person name="Bigey F."/>
            <person name="Dequin S."/>
            <person name="Byrne K.P."/>
            <person name="Wolfe K.H."/>
        </authorList>
    </citation>
    <scope>NUCLEOTIDE SEQUENCE [LARGE SCALE GENOMIC DNA]</scope>
    <source>
        <strain evidence="2 3">CBS2947</strain>
    </source>
</reference>
<organism evidence="2 3">
    <name type="scientific">Torulaspora globosa</name>
    <dbReference type="NCBI Taxonomy" id="48254"/>
    <lineage>
        <taxon>Eukaryota</taxon>
        <taxon>Fungi</taxon>
        <taxon>Dikarya</taxon>
        <taxon>Ascomycota</taxon>
        <taxon>Saccharomycotina</taxon>
        <taxon>Saccharomycetes</taxon>
        <taxon>Saccharomycetales</taxon>
        <taxon>Saccharomycetaceae</taxon>
        <taxon>Torulaspora</taxon>
    </lineage>
</organism>
<keyword evidence="3" id="KW-1185">Reference proteome</keyword>
<gene>
    <name evidence="2" type="ORF">HG537_0E03100</name>
</gene>
<dbReference type="PANTHER" id="PTHR31996">
    <property type="entry name" value="COILED-COIL DOMAIN-CONTAINING PROTEIN 115"/>
    <property type="match status" value="1"/>
</dbReference>
<accession>A0A7H9HWV3</accession>
<dbReference type="EMBL" id="CP059271">
    <property type="protein sequence ID" value="QLQ80955.1"/>
    <property type="molecule type" value="Genomic_DNA"/>
</dbReference>
<dbReference type="Proteomes" id="UP000510647">
    <property type="component" value="Chromosome 5"/>
</dbReference>
<dbReference type="GO" id="GO:0051082">
    <property type="term" value="F:unfolded protein binding"/>
    <property type="evidence" value="ECO:0007669"/>
    <property type="project" value="TreeGrafter"/>
</dbReference>
<dbReference type="AlphaFoldDB" id="A0A7H9HWV3"/>
<dbReference type="GO" id="GO:1990871">
    <property type="term" value="C:Vma12-Vma22 assembly complex"/>
    <property type="evidence" value="ECO:0007669"/>
    <property type="project" value="TreeGrafter"/>
</dbReference>
<dbReference type="Pfam" id="PF21730">
    <property type="entry name" value="Vma22_CCDC115"/>
    <property type="match status" value="1"/>
</dbReference>
<dbReference type="InterPro" id="IPR040357">
    <property type="entry name" value="Vma22/CCDC115"/>
</dbReference>
<evidence type="ECO:0000313" key="3">
    <source>
        <dbReference type="Proteomes" id="UP000510647"/>
    </source>
</evidence>
<dbReference type="OrthoDB" id="4044452at2759"/>
<evidence type="ECO:0000256" key="1">
    <source>
        <dbReference type="ARBA" id="ARBA00093634"/>
    </source>
</evidence>
<protein>
    <recommendedName>
        <fullName evidence="1">Vacuolar ATPase assembly protein VMA22</fullName>
    </recommendedName>
</protein>
<sequence>MDQDTDYLELLKLLSRYDFLLEQLQKTMKDGFHNLGRANYHNKDTLRGRYGSDYWDESYEGQIVVESQEDGSISIVKLALEDECEDMSSEDEKVDEKLHQEALLRKRNQSKQRKLRKIRHREPLTMFGGVLSVPTSLRQCQTNFKGTIPLMEELVNCKLTISRLVEKLEGHNGVEDIKGRQ</sequence>